<dbReference type="SUPFAM" id="SSF50729">
    <property type="entry name" value="PH domain-like"/>
    <property type="match status" value="2"/>
</dbReference>
<dbReference type="SMART" id="SM00233">
    <property type="entry name" value="PH"/>
    <property type="match status" value="1"/>
</dbReference>
<feature type="region of interest" description="Disordered" evidence="1">
    <location>
        <begin position="1"/>
        <end position="39"/>
    </location>
</feature>
<dbReference type="GO" id="GO:0005085">
    <property type="term" value="F:guanyl-nucleotide exchange factor activity"/>
    <property type="evidence" value="ECO:0007669"/>
    <property type="project" value="TreeGrafter"/>
</dbReference>
<feature type="non-terminal residue" evidence="3">
    <location>
        <position position="1"/>
    </location>
</feature>
<gene>
    <name evidence="3" type="ORF">P4O66_022448</name>
</gene>
<protein>
    <recommendedName>
        <fullName evidence="2">PH domain-containing protein</fullName>
    </recommendedName>
</protein>
<feature type="domain" description="PH" evidence="2">
    <location>
        <begin position="140"/>
        <end position="239"/>
    </location>
</feature>
<evidence type="ECO:0000256" key="1">
    <source>
        <dbReference type="SAM" id="MobiDB-lite"/>
    </source>
</evidence>
<organism evidence="3 4">
    <name type="scientific">Electrophorus voltai</name>
    <dbReference type="NCBI Taxonomy" id="2609070"/>
    <lineage>
        <taxon>Eukaryota</taxon>
        <taxon>Metazoa</taxon>
        <taxon>Chordata</taxon>
        <taxon>Craniata</taxon>
        <taxon>Vertebrata</taxon>
        <taxon>Euteleostomi</taxon>
        <taxon>Actinopterygii</taxon>
        <taxon>Neopterygii</taxon>
        <taxon>Teleostei</taxon>
        <taxon>Ostariophysi</taxon>
        <taxon>Gymnotiformes</taxon>
        <taxon>Gymnotoidei</taxon>
        <taxon>Gymnotidae</taxon>
        <taxon>Electrophorus</taxon>
    </lineage>
</organism>
<evidence type="ECO:0000259" key="2">
    <source>
        <dbReference type="SMART" id="SM00233"/>
    </source>
</evidence>
<feature type="region of interest" description="Disordered" evidence="1">
    <location>
        <begin position="406"/>
        <end position="425"/>
    </location>
</feature>
<dbReference type="InterPro" id="IPR001849">
    <property type="entry name" value="PH_domain"/>
</dbReference>
<reference evidence="3" key="1">
    <citation type="submission" date="2023-03" db="EMBL/GenBank/DDBJ databases">
        <title>Electrophorus voltai genome.</title>
        <authorList>
            <person name="Bian C."/>
        </authorList>
    </citation>
    <scope>NUCLEOTIDE SEQUENCE</scope>
    <source>
        <strain evidence="3">CB-2022</strain>
        <tissue evidence="3">Muscle</tissue>
    </source>
</reference>
<keyword evidence="4" id="KW-1185">Reference proteome</keyword>
<dbReference type="PANTHER" id="PTHR46026">
    <property type="entry name" value="RHO-TYPE GUANINE NUCLEOTIDE EXCHANGE FACTOR, ISOFORM F"/>
    <property type="match status" value="1"/>
</dbReference>
<accession>A0AAD8ZM07</accession>
<feature type="compositionally biased region" description="Basic residues" evidence="1">
    <location>
        <begin position="416"/>
        <end position="425"/>
    </location>
</feature>
<feature type="compositionally biased region" description="Basic and acidic residues" evidence="1">
    <location>
        <begin position="16"/>
        <end position="31"/>
    </location>
</feature>
<comment type="caution">
    <text evidence="3">The sequence shown here is derived from an EMBL/GenBank/DDBJ whole genome shotgun (WGS) entry which is preliminary data.</text>
</comment>
<dbReference type="Gene3D" id="2.30.29.30">
    <property type="entry name" value="Pleckstrin-homology domain (PH domain)/Phosphotyrosine-binding domain (PTB)"/>
    <property type="match status" value="2"/>
</dbReference>
<dbReference type="PANTHER" id="PTHR46026:SF4">
    <property type="entry name" value="PH DOMAIN-CONTAINING PROTEIN"/>
    <property type="match status" value="1"/>
</dbReference>
<sequence length="425" mass="49114">VWSLGESKQKVTTRNKTKEPPERCPSDRQPKQEVGFGTGEEGNTKYTHIVFYINLETSPLDCPISGFFYLLYSEKKFARKSDFLDLLPVRWYCGNAPETSSTKACTLIQSESGKAKHYTVLETSSTPHSYLYTMAPQRRIPFSTSILFFPQQVISERYVVLFSFHLLILALDNLNQKFIYEGILPLSAIHVQVNSQKDSTAPPMFEISGTMVDSKIFICNSAVERKCWLEKIEDRIEKSQRQQLSLSHSALSYLLPCDERWKKEELKRYLLRSPIWQWEGTPIHHMGQPAYLSVVHISNIQREARLRPSKKCFSLHRPGSQERLFLLFPLDLLILSVDRQRVHVKYEGRLPRKSISALERSALPGRLEFELTGELMEPLLVSCAYPEDYQSWIFQLQQPEKVNQVLPNHASPPLIPRKHRSSREA</sequence>
<name>A0AAD8ZM07_9TELE</name>
<dbReference type="InterPro" id="IPR011993">
    <property type="entry name" value="PH-like_dom_sf"/>
</dbReference>
<evidence type="ECO:0000313" key="4">
    <source>
        <dbReference type="Proteomes" id="UP001239994"/>
    </source>
</evidence>
<evidence type="ECO:0000313" key="3">
    <source>
        <dbReference type="EMBL" id="KAK1801807.1"/>
    </source>
</evidence>
<dbReference type="EMBL" id="JAROKS010000008">
    <property type="protein sequence ID" value="KAK1801807.1"/>
    <property type="molecule type" value="Genomic_DNA"/>
</dbReference>
<dbReference type="GO" id="GO:0005737">
    <property type="term" value="C:cytoplasm"/>
    <property type="evidence" value="ECO:0007669"/>
    <property type="project" value="TreeGrafter"/>
</dbReference>
<dbReference type="AlphaFoldDB" id="A0AAD8ZM07"/>
<proteinExistence type="predicted"/>
<dbReference type="Proteomes" id="UP001239994">
    <property type="component" value="Unassembled WGS sequence"/>
</dbReference>